<evidence type="ECO:0000313" key="1">
    <source>
        <dbReference type="EMBL" id="EXB52088.1"/>
    </source>
</evidence>
<proteinExistence type="predicted"/>
<keyword evidence="2" id="KW-1185">Reference proteome</keyword>
<organism evidence="1 2">
    <name type="scientific">Morus notabilis</name>
    <dbReference type="NCBI Taxonomy" id="981085"/>
    <lineage>
        <taxon>Eukaryota</taxon>
        <taxon>Viridiplantae</taxon>
        <taxon>Streptophyta</taxon>
        <taxon>Embryophyta</taxon>
        <taxon>Tracheophyta</taxon>
        <taxon>Spermatophyta</taxon>
        <taxon>Magnoliopsida</taxon>
        <taxon>eudicotyledons</taxon>
        <taxon>Gunneridae</taxon>
        <taxon>Pentapetalae</taxon>
        <taxon>rosids</taxon>
        <taxon>fabids</taxon>
        <taxon>Rosales</taxon>
        <taxon>Moraceae</taxon>
        <taxon>Moreae</taxon>
        <taxon>Morus</taxon>
    </lineage>
</organism>
<dbReference type="eggNOG" id="ENOG502QQP4">
    <property type="taxonomic scope" value="Eukaryota"/>
</dbReference>
<sequence>MFHSQGSSKQTCSLLVVTCGKVSESKCKKDVPENQPLYPFPELVSLGRLEVQTLTSPSKEEFSKLLESYKPNLVYLQGEQLGNDEVGPLVWGDVDPLNRCLSSLALHCLPRCVNISFVLVKFILHCCIHGLFSFANDDCLHFLLSLFSECLFLQIHFGLQDKASVLWDEGSPKSKLDRKAVSCLENGSFTAMPLSSNGLREDRAINIHYTSNTPGWLSFIHALGAI</sequence>
<reference evidence="2" key="1">
    <citation type="submission" date="2013-01" db="EMBL/GenBank/DDBJ databases">
        <title>Draft Genome Sequence of a Mulberry Tree, Morus notabilis C.K. Schneid.</title>
        <authorList>
            <person name="He N."/>
            <person name="Zhao S."/>
        </authorList>
    </citation>
    <scope>NUCLEOTIDE SEQUENCE</scope>
</reference>
<dbReference type="STRING" id="981085.W9R239"/>
<protein>
    <submittedName>
        <fullName evidence="1">Uncharacterized protein</fullName>
    </submittedName>
</protein>
<gene>
    <name evidence="1" type="ORF">L484_024638</name>
</gene>
<accession>W9R239</accession>
<dbReference type="InterPro" id="IPR042293">
    <property type="entry name" value="ARID4"/>
</dbReference>
<name>W9R239_9ROSA</name>
<dbReference type="PANTHER" id="PTHR46694:SF1">
    <property type="entry name" value="AT-RICH INTERACTIVE DOMAIN-CONTAINING PROTEIN 4"/>
    <property type="match status" value="1"/>
</dbReference>
<dbReference type="PANTHER" id="PTHR46694">
    <property type="entry name" value="AT-RICH INTERACTIVE DOMAIN-CONTAINING PROTEIN 4"/>
    <property type="match status" value="1"/>
</dbReference>
<dbReference type="EMBL" id="KE344061">
    <property type="protein sequence ID" value="EXB52088.1"/>
    <property type="molecule type" value="Genomic_DNA"/>
</dbReference>
<dbReference type="Proteomes" id="UP000030645">
    <property type="component" value="Unassembled WGS sequence"/>
</dbReference>
<dbReference type="AlphaFoldDB" id="W9R239"/>
<evidence type="ECO:0000313" key="2">
    <source>
        <dbReference type="Proteomes" id="UP000030645"/>
    </source>
</evidence>